<evidence type="ECO:0000256" key="4">
    <source>
        <dbReference type="ARBA" id="ARBA00065304"/>
    </source>
</evidence>
<dbReference type="Proteomes" id="UP001159428">
    <property type="component" value="Unassembled WGS sequence"/>
</dbReference>
<accession>A0AAU9WH44</accession>
<comment type="function">
    <text evidence="3">Plays a role in pre-mRNA splicing as component of the U5 snRNP and U4/U6-U5 tri-snRNP complexes that are involved in spliceosome assembly, and as component of the precatalytic spliceosome (spliceosome B complex).</text>
</comment>
<feature type="region of interest" description="Disordered" evidence="10">
    <location>
        <begin position="522"/>
        <end position="588"/>
    </location>
</feature>
<protein>
    <recommendedName>
        <fullName evidence="5">Thioredoxin-like protein 4A</fullName>
    </recommendedName>
    <alternativeName>
        <fullName evidence="8">DIM1 protein homolog</fullName>
    </alternativeName>
    <alternativeName>
        <fullName evidence="6">Spliceosomal U5 snRNP-specific 15 kDa protein</fullName>
    </alternativeName>
    <alternativeName>
        <fullName evidence="7">Thioredoxin-like U5 snRNP protein U5-15kD</fullName>
    </alternativeName>
</protein>
<feature type="compositionally biased region" description="Polar residues" evidence="10">
    <location>
        <begin position="552"/>
        <end position="562"/>
    </location>
</feature>
<name>A0AAU9WH44_9CNID</name>
<evidence type="ECO:0000256" key="1">
    <source>
        <dbReference type="ARBA" id="ARBA00008241"/>
    </source>
</evidence>
<feature type="compositionally biased region" description="Acidic residues" evidence="10">
    <location>
        <begin position="577"/>
        <end position="588"/>
    </location>
</feature>
<evidence type="ECO:0000256" key="10">
    <source>
        <dbReference type="SAM" id="MobiDB-lite"/>
    </source>
</evidence>
<evidence type="ECO:0000256" key="5">
    <source>
        <dbReference type="ARBA" id="ARBA00074493"/>
    </source>
</evidence>
<dbReference type="Pfam" id="PF02966">
    <property type="entry name" value="DIM1"/>
    <property type="match status" value="1"/>
</dbReference>
<evidence type="ECO:0000256" key="7">
    <source>
        <dbReference type="ARBA" id="ARBA00080167"/>
    </source>
</evidence>
<organism evidence="11 12">
    <name type="scientific">Pocillopora meandrina</name>
    <dbReference type="NCBI Taxonomy" id="46732"/>
    <lineage>
        <taxon>Eukaryota</taxon>
        <taxon>Metazoa</taxon>
        <taxon>Cnidaria</taxon>
        <taxon>Anthozoa</taxon>
        <taxon>Hexacorallia</taxon>
        <taxon>Scleractinia</taxon>
        <taxon>Astrocoeniina</taxon>
        <taxon>Pocilloporidae</taxon>
        <taxon>Pocillopora</taxon>
    </lineage>
</organism>
<dbReference type="GO" id="GO:0000398">
    <property type="term" value="P:mRNA splicing, via spliceosome"/>
    <property type="evidence" value="ECO:0007669"/>
    <property type="project" value="InterPro"/>
</dbReference>
<evidence type="ECO:0000256" key="6">
    <source>
        <dbReference type="ARBA" id="ARBA00078681"/>
    </source>
</evidence>
<evidence type="ECO:0000313" key="11">
    <source>
        <dbReference type="EMBL" id="CAH3110585.1"/>
    </source>
</evidence>
<dbReference type="AlphaFoldDB" id="A0AAU9WH44"/>
<dbReference type="SUPFAM" id="SSF52833">
    <property type="entry name" value="Thioredoxin-like"/>
    <property type="match status" value="1"/>
</dbReference>
<gene>
    <name evidence="11" type="ORF">PMEA_00003740</name>
</gene>
<dbReference type="InterPro" id="IPR036249">
    <property type="entry name" value="Thioredoxin-like_sf"/>
</dbReference>
<dbReference type="PANTHER" id="PTHR32123">
    <property type="entry name" value="BICD FAMILY-LIKE CARGO ADAPTER"/>
    <property type="match status" value="1"/>
</dbReference>
<evidence type="ECO:0000256" key="2">
    <source>
        <dbReference type="ARBA" id="ARBA00023054"/>
    </source>
</evidence>
<keyword evidence="12" id="KW-1185">Reference proteome</keyword>
<dbReference type="PANTHER" id="PTHR32123:SF13">
    <property type="entry name" value="BICAUDAL D-RELATED PROTEIN HOMOLOG"/>
    <property type="match status" value="1"/>
</dbReference>
<dbReference type="GO" id="GO:0046540">
    <property type="term" value="C:U4/U6 x U5 tri-snRNP complex"/>
    <property type="evidence" value="ECO:0007669"/>
    <property type="project" value="InterPro"/>
</dbReference>
<evidence type="ECO:0000256" key="9">
    <source>
        <dbReference type="SAM" id="Coils"/>
    </source>
</evidence>
<dbReference type="InterPro" id="IPR051149">
    <property type="entry name" value="Spindly/BICDR_Dynein_Adapter"/>
</dbReference>
<comment type="similarity">
    <text evidence="1">Belongs to the DIM1 family.</text>
</comment>
<feature type="coiled-coil region" evidence="9">
    <location>
        <begin position="280"/>
        <end position="494"/>
    </location>
</feature>
<reference evidence="11 12" key="1">
    <citation type="submission" date="2022-05" db="EMBL/GenBank/DDBJ databases">
        <authorList>
            <consortium name="Genoscope - CEA"/>
            <person name="William W."/>
        </authorList>
    </citation>
    <scope>NUCLEOTIDE SEQUENCE [LARGE SCALE GENOMIC DNA]</scope>
</reference>
<dbReference type="EMBL" id="CALNXJ010000012">
    <property type="protein sequence ID" value="CAH3110585.1"/>
    <property type="molecule type" value="Genomic_DNA"/>
</dbReference>
<keyword evidence="2 9" id="KW-0175">Coiled coil</keyword>
<dbReference type="Gene3D" id="3.40.30.10">
    <property type="entry name" value="Glutaredoxin"/>
    <property type="match status" value="1"/>
</dbReference>
<comment type="subunit">
    <text evidence="4">Component of the precatalytic spliceosome (spliceosome B complex). Component of the U5 snRNP complex. Component of the U4/U6-U5 tri-snRNP complex. The U4/U6-U5 tri-snRNP complex is a building block of the precatalytic spliceosome (spliceosome B complex). The U4/U6-U5 tri-snRNP complex is composed of the U4, U6 and U5 snRNAs and at least PRPF3, PRPF4, PRPF6, PRPF8, PRPF31, SNRNP200, TXNL4A, SNRNP40, SNRPB, SNRPD1, SNRPD2, SNRPD3, SNRPE, SNRPF, SNRPG, DDX23, CD2BP2, PPIH, SNU13, EFTUD2, SART1 and USP39, plus LSM2, LSM3, LSM4, LSM5, LSM6, LSM7 and LSM8. Directly interacts with CD2BP2. Interacts with HNRPF, HNRPH2, NEDD9 and PQBP1. Interacts with ERBB4.</text>
</comment>
<feature type="coiled-coil region" evidence="9">
    <location>
        <begin position="695"/>
        <end position="810"/>
    </location>
</feature>
<evidence type="ECO:0000256" key="8">
    <source>
        <dbReference type="ARBA" id="ARBA00081873"/>
    </source>
</evidence>
<dbReference type="InterPro" id="IPR004123">
    <property type="entry name" value="Dim1"/>
</dbReference>
<dbReference type="FunFam" id="3.40.30.10:FF:000004">
    <property type="entry name" value="Spliceosomal protein DIB1"/>
    <property type="match status" value="1"/>
</dbReference>
<proteinExistence type="inferred from homology"/>
<sequence length="865" mass="99285">MSYMLQHLKNGWQVDQAIMSEEDRVVVIRFGHDWDPTCMKMDEVLYTIADKVKNFAVIYLVDITECPDFNKMYELYDPCTTMFFYRNKHIMIDLGTGNNNKINWALEDKQEMVDIVETVYRGARKGRGLVVSPKDYSTKYLQNSLPSHFDVPPGSGKQLNVHANSVQFVYAKHYVCSSLVMCEVLLMRENYGGRLALKQMKIPPEIVYSLDMNGYEIGEGNFHGDKDVNGEDCDGFERDFHCNASDEDGEIFAGDDDGADDVYRQLAQKEKDLLLAAELGKALLEKNEELSQKYESLQEEYSQAVEALEQDKYELKLKVERLQNGSDSRVHELQADLRTLRNELKTLQSDTNNDKQNKRETFAGLTEENEQLHLDLQKAKGENEQLRRDVVLLRKQVSRKISFDDDQEDEIGELWEKLTRLEEENASLTKTMADLEASKENLTKEVEEVTARNLSLEKKLTSSKSQLANCEEELNESKDLNAFLQEQIEEIKMQASVDHLSRTSLFSELSDLSVTDIDDGDHHKVVEATGPRTMGTGPRPVSSLHGIPKPLQASSSVGLGQSSKKRHRPYSSVSNSESDDSDLEYDEEEIEGDVVTRNRDFYAQLEEEEKANSQLKREICEAHEELRALYEELRSSHESLDTIEVDGLEPNSGFKPGCLTTFVKSFREVLEEMVSDNSTKTTDFRQQLCKAHESINSLEQDLEVAKSELKKREEEIASLKETLNEKDQEIANVKEQRNKLARGECEEQLAHDIIYNEAVLEKINAEERAKRLASELMRSKEDREELDKQLKEAIEQKISLSKQLEEWQASADFDMASLIDDQVQRQMKSAAKEHEVNARRRRMTAFPQPKRWYWNSGNSRRSSLL</sequence>
<evidence type="ECO:0000313" key="12">
    <source>
        <dbReference type="Proteomes" id="UP001159428"/>
    </source>
</evidence>
<evidence type="ECO:0000256" key="3">
    <source>
        <dbReference type="ARBA" id="ARBA00058660"/>
    </source>
</evidence>
<dbReference type="Gene3D" id="1.10.287.1490">
    <property type="match status" value="1"/>
</dbReference>
<dbReference type="CDD" id="cd02954">
    <property type="entry name" value="DIM1"/>
    <property type="match status" value="1"/>
</dbReference>
<comment type="caution">
    <text evidence="11">The sequence shown here is derived from an EMBL/GenBank/DDBJ whole genome shotgun (WGS) entry which is preliminary data.</text>
</comment>
<dbReference type="SMART" id="SM01410">
    <property type="entry name" value="DIM1"/>
    <property type="match status" value="1"/>
</dbReference>